<feature type="non-terminal residue" evidence="3">
    <location>
        <position position="1"/>
    </location>
</feature>
<keyword evidence="4" id="KW-1185">Reference proteome</keyword>
<feature type="region of interest" description="Disordered" evidence="1">
    <location>
        <begin position="1"/>
        <end position="28"/>
    </location>
</feature>
<dbReference type="OrthoDB" id="8193560at2759"/>
<dbReference type="Pfam" id="PF03372">
    <property type="entry name" value="Exo_endo_phos"/>
    <property type="match status" value="1"/>
</dbReference>
<evidence type="ECO:0000259" key="2">
    <source>
        <dbReference type="Pfam" id="PF03372"/>
    </source>
</evidence>
<proteinExistence type="predicted"/>
<evidence type="ECO:0000256" key="1">
    <source>
        <dbReference type="SAM" id="MobiDB-lite"/>
    </source>
</evidence>
<sequence length="130" mass="14783">MPQEDKGKSKNVLGNLRTRKEKYDDGNGKEMEWYTGKQTVDKFEVKAANLTRKTKKINQSKNIIKVGTWNLRGTNEVGKLKQLNEVAKKYGVDIVALQEIEQKSNNTVEIGDYVYLSSGCEQKIFGMGFM</sequence>
<dbReference type="Gene3D" id="3.60.10.10">
    <property type="entry name" value="Endonuclease/exonuclease/phosphatase"/>
    <property type="match status" value="1"/>
</dbReference>
<dbReference type="GO" id="GO:0003824">
    <property type="term" value="F:catalytic activity"/>
    <property type="evidence" value="ECO:0007669"/>
    <property type="project" value="InterPro"/>
</dbReference>
<protein>
    <recommendedName>
        <fullName evidence="2">Endonuclease/exonuclease/phosphatase domain-containing protein</fullName>
    </recommendedName>
</protein>
<feature type="domain" description="Endonuclease/exonuclease/phosphatase" evidence="2">
    <location>
        <begin position="67"/>
        <end position="114"/>
    </location>
</feature>
<dbReference type="AlphaFoldDB" id="A0A8K0G6G6"/>
<dbReference type="Proteomes" id="UP000801492">
    <property type="component" value="Unassembled WGS sequence"/>
</dbReference>
<dbReference type="InterPro" id="IPR036691">
    <property type="entry name" value="Endo/exonu/phosph_ase_sf"/>
</dbReference>
<dbReference type="SUPFAM" id="SSF56219">
    <property type="entry name" value="DNase I-like"/>
    <property type="match status" value="1"/>
</dbReference>
<accession>A0A8K0G6G6</accession>
<dbReference type="InterPro" id="IPR005135">
    <property type="entry name" value="Endo/exonuclease/phosphatase"/>
</dbReference>
<reference evidence="3" key="1">
    <citation type="submission" date="2019-08" db="EMBL/GenBank/DDBJ databases">
        <title>The genome of the North American firefly Photinus pyralis.</title>
        <authorList>
            <consortium name="Photinus pyralis genome working group"/>
            <person name="Fallon T.R."/>
            <person name="Sander Lower S.E."/>
            <person name="Weng J.-K."/>
        </authorList>
    </citation>
    <scope>NUCLEOTIDE SEQUENCE</scope>
    <source>
        <strain evidence="3">TRF0915ILg1</strain>
        <tissue evidence="3">Whole body</tissue>
    </source>
</reference>
<evidence type="ECO:0000313" key="3">
    <source>
        <dbReference type="EMBL" id="KAF2887641.1"/>
    </source>
</evidence>
<organism evidence="3 4">
    <name type="scientific">Ignelater luminosus</name>
    <name type="common">Cucubano</name>
    <name type="synonym">Pyrophorus luminosus</name>
    <dbReference type="NCBI Taxonomy" id="2038154"/>
    <lineage>
        <taxon>Eukaryota</taxon>
        <taxon>Metazoa</taxon>
        <taxon>Ecdysozoa</taxon>
        <taxon>Arthropoda</taxon>
        <taxon>Hexapoda</taxon>
        <taxon>Insecta</taxon>
        <taxon>Pterygota</taxon>
        <taxon>Neoptera</taxon>
        <taxon>Endopterygota</taxon>
        <taxon>Coleoptera</taxon>
        <taxon>Polyphaga</taxon>
        <taxon>Elateriformia</taxon>
        <taxon>Elateroidea</taxon>
        <taxon>Elateridae</taxon>
        <taxon>Agrypninae</taxon>
        <taxon>Pyrophorini</taxon>
        <taxon>Ignelater</taxon>
    </lineage>
</organism>
<comment type="caution">
    <text evidence="3">The sequence shown here is derived from an EMBL/GenBank/DDBJ whole genome shotgun (WGS) entry which is preliminary data.</text>
</comment>
<gene>
    <name evidence="3" type="ORF">ILUMI_18531</name>
</gene>
<evidence type="ECO:0000313" key="4">
    <source>
        <dbReference type="Proteomes" id="UP000801492"/>
    </source>
</evidence>
<dbReference type="EMBL" id="VTPC01082468">
    <property type="protein sequence ID" value="KAF2887641.1"/>
    <property type="molecule type" value="Genomic_DNA"/>
</dbReference>
<name>A0A8K0G6G6_IGNLU</name>